<proteinExistence type="predicted"/>
<dbReference type="Proteomes" id="UP000789342">
    <property type="component" value="Unassembled WGS sequence"/>
</dbReference>
<feature type="compositionally biased region" description="Polar residues" evidence="1">
    <location>
        <begin position="1"/>
        <end position="13"/>
    </location>
</feature>
<protein>
    <submittedName>
        <fullName evidence="2">18062_t:CDS:1</fullName>
    </submittedName>
</protein>
<evidence type="ECO:0000313" key="3">
    <source>
        <dbReference type="Proteomes" id="UP000789342"/>
    </source>
</evidence>
<dbReference type="AlphaFoldDB" id="A0A9N9J7A7"/>
<feature type="non-terminal residue" evidence="2">
    <location>
        <position position="76"/>
    </location>
</feature>
<gene>
    <name evidence="2" type="ORF">AMORRO_LOCUS16349</name>
</gene>
<dbReference type="EMBL" id="CAJVPV010044205">
    <property type="protein sequence ID" value="CAG8767045.1"/>
    <property type="molecule type" value="Genomic_DNA"/>
</dbReference>
<organism evidence="2 3">
    <name type="scientific">Acaulospora morrowiae</name>
    <dbReference type="NCBI Taxonomy" id="94023"/>
    <lineage>
        <taxon>Eukaryota</taxon>
        <taxon>Fungi</taxon>
        <taxon>Fungi incertae sedis</taxon>
        <taxon>Mucoromycota</taxon>
        <taxon>Glomeromycotina</taxon>
        <taxon>Glomeromycetes</taxon>
        <taxon>Diversisporales</taxon>
        <taxon>Acaulosporaceae</taxon>
        <taxon>Acaulospora</taxon>
    </lineage>
</organism>
<reference evidence="2" key="1">
    <citation type="submission" date="2021-06" db="EMBL/GenBank/DDBJ databases">
        <authorList>
            <person name="Kallberg Y."/>
            <person name="Tangrot J."/>
            <person name="Rosling A."/>
        </authorList>
    </citation>
    <scope>NUCLEOTIDE SEQUENCE</scope>
    <source>
        <strain evidence="2">CL551</strain>
    </source>
</reference>
<comment type="caution">
    <text evidence="2">The sequence shown here is derived from an EMBL/GenBank/DDBJ whole genome shotgun (WGS) entry which is preliminary data.</text>
</comment>
<accession>A0A9N9J7A7</accession>
<feature type="compositionally biased region" description="Low complexity" evidence="1">
    <location>
        <begin position="29"/>
        <end position="43"/>
    </location>
</feature>
<name>A0A9N9J7A7_9GLOM</name>
<feature type="region of interest" description="Disordered" evidence="1">
    <location>
        <begin position="1"/>
        <end position="43"/>
    </location>
</feature>
<evidence type="ECO:0000256" key="1">
    <source>
        <dbReference type="SAM" id="MobiDB-lite"/>
    </source>
</evidence>
<keyword evidence="3" id="KW-1185">Reference proteome</keyword>
<sequence>MSDFSDNISSGSKHNQDDIVHVTDNEQDSNLPSSNINSPSASISSIISKHARQLQIDTGFTLHQVDDAWIRQTDTP</sequence>
<feature type="compositionally biased region" description="Basic and acidic residues" evidence="1">
    <location>
        <begin position="14"/>
        <end position="24"/>
    </location>
</feature>
<evidence type="ECO:0000313" key="2">
    <source>
        <dbReference type="EMBL" id="CAG8767045.1"/>
    </source>
</evidence>